<proteinExistence type="predicted"/>
<organism evidence="1 2">
    <name type="scientific">Plutella xylostella</name>
    <name type="common">Diamondback moth</name>
    <name type="synonym">Plutella maculipennis</name>
    <dbReference type="NCBI Taxonomy" id="51655"/>
    <lineage>
        <taxon>Eukaryota</taxon>
        <taxon>Metazoa</taxon>
        <taxon>Ecdysozoa</taxon>
        <taxon>Arthropoda</taxon>
        <taxon>Hexapoda</taxon>
        <taxon>Insecta</taxon>
        <taxon>Pterygota</taxon>
        <taxon>Neoptera</taxon>
        <taxon>Endopterygota</taxon>
        <taxon>Lepidoptera</taxon>
        <taxon>Glossata</taxon>
        <taxon>Ditrysia</taxon>
        <taxon>Yponomeutoidea</taxon>
        <taxon>Plutellidae</taxon>
        <taxon>Plutella</taxon>
    </lineage>
</organism>
<name>A0ABQ7PZ30_PLUXY</name>
<dbReference type="Gene3D" id="2.60.40.10">
    <property type="entry name" value="Immunoglobulins"/>
    <property type="match status" value="1"/>
</dbReference>
<dbReference type="InterPro" id="IPR013783">
    <property type="entry name" value="Ig-like_fold"/>
</dbReference>
<protein>
    <submittedName>
        <fullName evidence="1">Uncharacterized protein</fullName>
    </submittedName>
</protein>
<evidence type="ECO:0000313" key="2">
    <source>
        <dbReference type="Proteomes" id="UP000823941"/>
    </source>
</evidence>
<gene>
    <name evidence="1" type="ORF">JYU34_019062</name>
</gene>
<reference evidence="1 2" key="1">
    <citation type="submission" date="2021-06" db="EMBL/GenBank/DDBJ databases">
        <title>A haploid diamondback moth (Plutella xylostella L.) genome assembly resolves 31 chromosomes and identifies a diamide resistance mutation.</title>
        <authorList>
            <person name="Ward C.M."/>
            <person name="Perry K.D."/>
            <person name="Baker G."/>
            <person name="Powis K."/>
            <person name="Heckel D.G."/>
            <person name="Baxter S.W."/>
        </authorList>
    </citation>
    <scope>NUCLEOTIDE SEQUENCE [LARGE SCALE GENOMIC DNA]</scope>
    <source>
        <strain evidence="1 2">LV</strain>
        <tissue evidence="1">Single pupa</tissue>
    </source>
</reference>
<accession>A0ABQ7PZ30</accession>
<dbReference type="Proteomes" id="UP000823941">
    <property type="component" value="Chromosome 25"/>
</dbReference>
<comment type="caution">
    <text evidence="1">The sequence shown here is derived from an EMBL/GenBank/DDBJ whole genome shotgun (WGS) entry which is preliminary data.</text>
</comment>
<dbReference type="EMBL" id="JAHIBW010000025">
    <property type="protein sequence ID" value="KAG7298242.1"/>
    <property type="molecule type" value="Genomic_DNA"/>
</dbReference>
<keyword evidence="2" id="KW-1185">Reference proteome</keyword>
<sequence>MYYAVLLWMRCVDLLSNKVIFIVPTAAVQGVVGKKASLPCDIQPLTAGDQVSMVLWFKEADGEPLYRYTHI</sequence>
<evidence type="ECO:0000313" key="1">
    <source>
        <dbReference type="EMBL" id="KAG7298242.1"/>
    </source>
</evidence>